<sequence>MLGTQDVSIWPRRQRVSPSPPRQVGSASLLPTELLIHIMRYLPANGDLLSAMQVSRTWCLAGYPLLWQKPALSTVEGFASFVRVLASPKTLLPYADIIKRLSVAGFAREINDDLFRGIAACKRLERLTLSGAVHLSPKALNDVFRELNDLIAIDVSGVTDVDDTVAQEIAISCPKTQGLNLTDCKQLTDEGLLAIAASMKNLRRIKLSSCQRLTDRSIVALVRACPLLLELDLADVPQLSNDSTVAMFFNTQHLRELRMNDNKVINDRAIPDLEKIPEMTDQALFCALGAYPWYLRQGAGAPKALAATATSLPNLDPVLLKPVTLHFEQLRQVDFTSCTLLRDQAVENLVNNASKLRSITLAKCGKLTDASVYSIARLGKHLHYLHLGHVSLITDASVVKLAHTCTRLRYIDLADCHQLTDQSVIALAKQLPKLRRIGLVKVVNVTDEGIHALSERYSTLERVHLSFCENVSVSAVTFLLNRLLRLTHLSLTGVPVFRTQELQQFCRPAPTVRTTPSGLS</sequence>
<dbReference type="InterPro" id="IPR006553">
    <property type="entry name" value="Leu-rich_rpt_Cys-con_subtyp"/>
</dbReference>
<gene>
    <name evidence="4" type="primary">GRR1</name>
    <name evidence="4" type="ORF">Q8F55_005732</name>
</gene>
<dbReference type="Gene3D" id="3.80.10.10">
    <property type="entry name" value="Ribonuclease Inhibitor"/>
    <property type="match status" value="2"/>
</dbReference>
<keyword evidence="4" id="KW-0436">Ligase</keyword>
<dbReference type="RefSeq" id="XP_069208862.1">
    <property type="nucleotide sequence ID" value="XM_069354220.1"/>
</dbReference>
<organism evidence="4 5">
    <name type="scientific">Vanrija albida</name>
    <dbReference type="NCBI Taxonomy" id="181172"/>
    <lineage>
        <taxon>Eukaryota</taxon>
        <taxon>Fungi</taxon>
        <taxon>Dikarya</taxon>
        <taxon>Basidiomycota</taxon>
        <taxon>Agaricomycotina</taxon>
        <taxon>Tremellomycetes</taxon>
        <taxon>Trichosporonales</taxon>
        <taxon>Trichosporonaceae</taxon>
        <taxon>Vanrija</taxon>
    </lineage>
</organism>
<feature type="domain" description="F-box/LRR-repeat protein 15-like leucin rich repeat" evidence="3">
    <location>
        <begin position="153"/>
        <end position="274"/>
    </location>
</feature>
<dbReference type="PANTHER" id="PTHR13382">
    <property type="entry name" value="MITOCHONDRIAL ATP SYNTHASE COUPLING FACTOR B"/>
    <property type="match status" value="1"/>
</dbReference>
<dbReference type="Proteomes" id="UP001565368">
    <property type="component" value="Unassembled WGS sequence"/>
</dbReference>
<feature type="domain" description="F-box" evidence="2">
    <location>
        <begin position="29"/>
        <end position="72"/>
    </location>
</feature>
<dbReference type="GO" id="GO:0016874">
    <property type="term" value="F:ligase activity"/>
    <property type="evidence" value="ECO:0007669"/>
    <property type="project" value="UniProtKB-KW"/>
</dbReference>
<protein>
    <submittedName>
        <fullName evidence="4">SCF ubiquitin ligase complex subunit</fullName>
    </submittedName>
</protein>
<evidence type="ECO:0000259" key="2">
    <source>
        <dbReference type="Pfam" id="PF12937"/>
    </source>
</evidence>
<dbReference type="SUPFAM" id="SSF81383">
    <property type="entry name" value="F-box domain"/>
    <property type="match status" value="1"/>
</dbReference>
<dbReference type="SMART" id="SM00367">
    <property type="entry name" value="LRR_CC"/>
    <property type="match status" value="10"/>
</dbReference>
<dbReference type="InterPro" id="IPR036047">
    <property type="entry name" value="F-box-like_dom_sf"/>
</dbReference>
<dbReference type="GeneID" id="95986775"/>
<dbReference type="InterPro" id="IPR057207">
    <property type="entry name" value="FBXL15_LRR"/>
</dbReference>
<evidence type="ECO:0000313" key="4">
    <source>
        <dbReference type="EMBL" id="KAL1408918.1"/>
    </source>
</evidence>
<dbReference type="InterPro" id="IPR050648">
    <property type="entry name" value="F-box_LRR-repeat"/>
</dbReference>
<keyword evidence="5" id="KW-1185">Reference proteome</keyword>
<dbReference type="EMBL" id="JBBXJM010000004">
    <property type="protein sequence ID" value="KAL1408918.1"/>
    <property type="molecule type" value="Genomic_DNA"/>
</dbReference>
<evidence type="ECO:0000313" key="5">
    <source>
        <dbReference type="Proteomes" id="UP001565368"/>
    </source>
</evidence>
<dbReference type="InterPro" id="IPR032675">
    <property type="entry name" value="LRR_dom_sf"/>
</dbReference>
<keyword evidence="1" id="KW-0833">Ubl conjugation pathway</keyword>
<feature type="domain" description="F-box/LRR-repeat protein 15-like leucin rich repeat" evidence="3">
    <location>
        <begin position="368"/>
        <end position="495"/>
    </location>
</feature>
<comment type="caution">
    <text evidence="4">The sequence shown here is derived from an EMBL/GenBank/DDBJ whole genome shotgun (WGS) entry which is preliminary data.</text>
</comment>
<dbReference type="SUPFAM" id="SSF52047">
    <property type="entry name" value="RNI-like"/>
    <property type="match status" value="2"/>
</dbReference>
<dbReference type="Pfam" id="PF25372">
    <property type="entry name" value="DUF7885"/>
    <property type="match status" value="2"/>
</dbReference>
<reference evidence="4 5" key="1">
    <citation type="submission" date="2023-08" db="EMBL/GenBank/DDBJ databases">
        <title>Annotated Genome Sequence of Vanrija albida AlHP1.</title>
        <authorList>
            <person name="Herzog R."/>
        </authorList>
    </citation>
    <scope>NUCLEOTIDE SEQUENCE [LARGE SCALE GENOMIC DNA]</scope>
    <source>
        <strain evidence="4 5">AlHP1</strain>
    </source>
</reference>
<proteinExistence type="predicted"/>
<evidence type="ECO:0000259" key="3">
    <source>
        <dbReference type="Pfam" id="PF25372"/>
    </source>
</evidence>
<name>A0ABR3Q3G9_9TREE</name>
<evidence type="ECO:0000256" key="1">
    <source>
        <dbReference type="ARBA" id="ARBA00022786"/>
    </source>
</evidence>
<dbReference type="InterPro" id="IPR001810">
    <property type="entry name" value="F-box_dom"/>
</dbReference>
<dbReference type="Pfam" id="PF12937">
    <property type="entry name" value="F-box-like"/>
    <property type="match status" value="1"/>
</dbReference>
<accession>A0ABR3Q3G9</accession>